<keyword evidence="3 9" id="KW-0227">DNA damage</keyword>
<dbReference type="Pfam" id="PF03461">
    <property type="entry name" value="TRCF"/>
    <property type="match status" value="1"/>
</dbReference>
<comment type="similarity">
    <text evidence="9">In the N-terminal section; belongs to the UvrB family.</text>
</comment>
<keyword evidence="13" id="KW-1185">Reference proteome</keyword>
<name>E3CYT3_9BACT</name>
<dbReference type="InterPro" id="IPR047112">
    <property type="entry name" value="RecG/Mfd"/>
</dbReference>
<keyword evidence="2 9" id="KW-0547">Nucleotide-binding</keyword>
<dbReference type="SMART" id="SM01058">
    <property type="entry name" value="CarD_TRCF"/>
    <property type="match status" value="1"/>
</dbReference>
<evidence type="ECO:0000256" key="5">
    <source>
        <dbReference type="ARBA" id="ARBA00022806"/>
    </source>
</evidence>
<comment type="subcellular location">
    <subcellularLocation>
        <location evidence="9">Cytoplasm</location>
    </subcellularLocation>
</comment>
<dbReference type="InterPro" id="IPR001650">
    <property type="entry name" value="Helicase_C-like"/>
</dbReference>
<dbReference type="GO" id="GO:0000716">
    <property type="term" value="P:transcription-coupled nucleotide-excision repair, DNA damage recognition"/>
    <property type="evidence" value="ECO:0007669"/>
    <property type="project" value="UniProtKB-UniRule"/>
</dbReference>
<evidence type="ECO:0000313" key="13">
    <source>
        <dbReference type="Proteomes" id="UP000005096"/>
    </source>
</evidence>
<dbReference type="PANTHER" id="PTHR47964">
    <property type="entry name" value="ATP-DEPENDENT DNA HELICASE HOMOLOG RECG, CHLOROPLASTIC"/>
    <property type="match status" value="1"/>
</dbReference>
<dbReference type="InterPro" id="IPR005118">
    <property type="entry name" value="TRCF_C"/>
</dbReference>
<proteinExistence type="inferred from homology"/>
<dbReference type="Pfam" id="PF00271">
    <property type="entry name" value="Helicase_C"/>
    <property type="match status" value="1"/>
</dbReference>
<evidence type="ECO:0000256" key="8">
    <source>
        <dbReference type="ARBA" id="ARBA00023204"/>
    </source>
</evidence>
<dbReference type="Pfam" id="PF00270">
    <property type="entry name" value="DEAD"/>
    <property type="match status" value="1"/>
</dbReference>
<reference evidence="12 13" key="1">
    <citation type="journal article" date="2010" name="Stand. Genomic Sci.">
        <title>Non-contiguous finished genome sequence of Aminomonas paucivorans type strain (GLU-3).</title>
        <authorList>
            <person name="Pitluck S."/>
            <person name="Yasawong M."/>
            <person name="Held B."/>
            <person name="Lapidus A."/>
            <person name="Nolan M."/>
            <person name="Copeland A."/>
            <person name="Lucas S."/>
            <person name="Del Rio T.G."/>
            <person name="Tice H."/>
            <person name="Cheng J.F."/>
            <person name="Chertkov O."/>
            <person name="Goodwin L."/>
            <person name="Tapia R."/>
            <person name="Han C."/>
            <person name="Liolios K."/>
            <person name="Ivanova N."/>
            <person name="Mavromatis K."/>
            <person name="Ovchinnikova G."/>
            <person name="Pati A."/>
            <person name="Chen A."/>
            <person name="Palaniappan K."/>
            <person name="Land M."/>
            <person name="Hauser L."/>
            <person name="Chang Y.J."/>
            <person name="Jeffries C.D."/>
            <person name="Pukall R."/>
            <person name="Spring S."/>
            <person name="Rohde M."/>
            <person name="Sikorski J."/>
            <person name="Goker M."/>
            <person name="Woyke T."/>
            <person name="Bristow J."/>
            <person name="Eisen J.A."/>
            <person name="Markowitz V."/>
            <person name="Hugenholtz P."/>
            <person name="Kyrpides N.C."/>
            <person name="Klenk H.P."/>
        </authorList>
    </citation>
    <scope>NUCLEOTIDE SEQUENCE [LARGE SCALE GENOMIC DNA]</scope>
    <source>
        <strain evidence="12 13">DSM 12260</strain>
    </source>
</reference>
<dbReference type="GO" id="GO:0003678">
    <property type="term" value="F:DNA helicase activity"/>
    <property type="evidence" value="ECO:0007669"/>
    <property type="project" value="TreeGrafter"/>
</dbReference>
<dbReference type="Pfam" id="PF17757">
    <property type="entry name" value="UvrB_inter"/>
    <property type="match status" value="1"/>
</dbReference>
<dbReference type="AlphaFoldDB" id="E3CYT3"/>
<dbReference type="HAMAP" id="MF_00969">
    <property type="entry name" value="TRCF"/>
    <property type="match status" value="1"/>
</dbReference>
<dbReference type="PROSITE" id="PS51192">
    <property type="entry name" value="HELICASE_ATP_BIND_1"/>
    <property type="match status" value="1"/>
</dbReference>
<dbReference type="InterPro" id="IPR037235">
    <property type="entry name" value="TRCF-like_C_D7"/>
</dbReference>
<dbReference type="RefSeq" id="WP_006300913.1">
    <property type="nucleotide sequence ID" value="NZ_CM001022.1"/>
</dbReference>
<dbReference type="SMART" id="SM00490">
    <property type="entry name" value="HELICc"/>
    <property type="match status" value="1"/>
</dbReference>
<dbReference type="GO" id="GO:0005737">
    <property type="term" value="C:cytoplasm"/>
    <property type="evidence" value="ECO:0007669"/>
    <property type="project" value="UniProtKB-SubCell"/>
</dbReference>
<evidence type="ECO:0000256" key="9">
    <source>
        <dbReference type="HAMAP-Rule" id="MF_00969"/>
    </source>
</evidence>
<dbReference type="OrthoDB" id="9804325at2"/>
<dbReference type="Gene3D" id="2.40.10.170">
    <property type="match status" value="1"/>
</dbReference>
<dbReference type="SUPFAM" id="SSF141259">
    <property type="entry name" value="CarD-like"/>
    <property type="match status" value="1"/>
</dbReference>
<comment type="function">
    <text evidence="9">Couples transcription and DNA repair by recognizing RNA polymerase (RNAP) stalled at DNA lesions. Mediates ATP-dependent release of RNAP and its truncated transcript from the DNA, and recruitment of nucleotide excision repair machinery to the damaged site.</text>
</comment>
<dbReference type="InterPro" id="IPR036101">
    <property type="entry name" value="CarD-like/TRCF_RID_sf"/>
</dbReference>
<dbReference type="STRING" id="584708.Apau_1287"/>
<organism evidence="12 13">
    <name type="scientific">Aminomonas paucivorans DSM 12260</name>
    <dbReference type="NCBI Taxonomy" id="584708"/>
    <lineage>
        <taxon>Bacteria</taxon>
        <taxon>Thermotogati</taxon>
        <taxon>Synergistota</taxon>
        <taxon>Synergistia</taxon>
        <taxon>Synergistales</taxon>
        <taxon>Synergistaceae</taxon>
        <taxon>Aminomonas</taxon>
    </lineage>
</organism>
<dbReference type="InterPro" id="IPR014001">
    <property type="entry name" value="Helicase_ATP-bd"/>
</dbReference>
<dbReference type="SMART" id="SM00982">
    <property type="entry name" value="TRCF"/>
    <property type="match status" value="1"/>
</dbReference>
<dbReference type="SUPFAM" id="SSF52540">
    <property type="entry name" value="P-loop containing nucleoside triphosphate hydrolases"/>
    <property type="match status" value="2"/>
</dbReference>
<dbReference type="SMART" id="SM00487">
    <property type="entry name" value="DEXDc"/>
    <property type="match status" value="1"/>
</dbReference>
<dbReference type="PROSITE" id="PS51194">
    <property type="entry name" value="HELICASE_CTER"/>
    <property type="match status" value="1"/>
</dbReference>
<dbReference type="PaxDb" id="584708-Apau_1287"/>
<evidence type="ECO:0000256" key="7">
    <source>
        <dbReference type="ARBA" id="ARBA00023125"/>
    </source>
</evidence>
<dbReference type="PANTHER" id="PTHR47964:SF1">
    <property type="entry name" value="ATP-DEPENDENT DNA HELICASE HOMOLOG RECG, CHLOROPLASTIC"/>
    <property type="match status" value="1"/>
</dbReference>
<dbReference type="GO" id="GO:0005524">
    <property type="term" value="F:ATP binding"/>
    <property type="evidence" value="ECO:0007669"/>
    <property type="project" value="UniProtKB-UniRule"/>
</dbReference>
<dbReference type="HOGENOM" id="CLU_005122_1_2_0"/>
<dbReference type="EC" id="3.6.4.-" evidence="9"/>
<dbReference type="GO" id="GO:0003684">
    <property type="term" value="F:damaged DNA binding"/>
    <property type="evidence" value="ECO:0007669"/>
    <property type="project" value="InterPro"/>
</dbReference>
<keyword evidence="5" id="KW-0347">Helicase</keyword>
<dbReference type="SUPFAM" id="SSF143517">
    <property type="entry name" value="TRCF domain-like"/>
    <property type="match status" value="1"/>
</dbReference>
<dbReference type="Proteomes" id="UP000005096">
    <property type="component" value="Chromosome"/>
</dbReference>
<accession>E3CYT3</accession>
<keyword evidence="8 9" id="KW-0234">DNA repair</keyword>
<feature type="domain" description="Helicase ATP-binding" evidence="10">
    <location>
        <begin position="529"/>
        <end position="690"/>
    </location>
</feature>
<dbReference type="Gene3D" id="3.30.2060.10">
    <property type="entry name" value="Penicillin-binding protein 1b domain"/>
    <property type="match status" value="1"/>
</dbReference>
<dbReference type="Pfam" id="PF02559">
    <property type="entry name" value="CarD_TRCF_RID"/>
    <property type="match status" value="1"/>
</dbReference>
<evidence type="ECO:0000256" key="2">
    <source>
        <dbReference type="ARBA" id="ARBA00022741"/>
    </source>
</evidence>
<evidence type="ECO:0000259" key="11">
    <source>
        <dbReference type="PROSITE" id="PS51194"/>
    </source>
</evidence>
<dbReference type="eggNOG" id="COG1197">
    <property type="taxonomic scope" value="Bacteria"/>
</dbReference>
<keyword evidence="4 9" id="KW-0378">Hydrolase</keyword>
<sequence length="1041" mass="117433">MKDSIGSLSSPSPSSPFEEGTTGYLLGAPCHLPARGAARAWACGFPGERVLAILPNSRELLDYVSDFEALFPEGRCFALPEIPLQGDQEERKPLLVHRGDLVGAWLREGGTLAATASGMLMPFAFSDGTFRIVRGEDGVRGSLLSWLVDKGYQRTDLVWLPGQYALRGALLDLLPPASSVGVRVAFDDEGVESLRLFDPETQRSVRTVEYRDVGAIRGKECLGFRELPLPEDLRIVLFEPGEAELAAENTHWLWEQLREEDPAMDSLESWTEFLLRFSSREIHRISEKVGGSGERIPLRPLPPFRGQLREAEAFLQERMREGVEVRYYGQTTFFREWARNLGASVEERILSEGFLDENRRVLFLSELDLTGVKVRPRSGSFSPPSDWGEDLTPGVLVLHEDYGVGRFLGTERMPLHGGIQEYFILEFAESKRLLLPSYQESKLTRYDGVGGEDVSLDSLRRGHWKRVLEEAKKRAAEAAQKLLEAQARREISEGFPFPPLREETALLLDTFPYRETEDQIRAWEEIREDMERPVPMDRLLVGDVGFGKTELALRAAFKAAMGGKQVALITPTTLLAHQHGQTFRDRLSPFPLRVEVLSRFRTEAEQKEVLGALAEGKVDVVIGTHRLLSGDVRFARMGLLIVDEEHRFGVLHKEKWRAAFPAADVLLLSATPIPRTLHLALGGYRDLSVLATPPHHRRPVLTVVSPWSESLVRGAVLREKARGGQVFWVHNRIQSIHKQALRLRRLFPNLRLEVAHGRMKERELEEVMGRFVEGKTDLLLCTTIIESGLDLPRANTLVVDDAHDLGLAQLHQLRGRVGRREEQAFAFFLYPERAELSREARDRLEAIAELDELGGGLQLARRDLAIRGGGDLMGLLQHGHAARIGFERYCQLLEEQIRLLRGESLALPLVEWSFPVSIPPSYLEEERLRVRLYRRLSRVRTPEEAAALEEELTDRFGKAPHEVRLLLGGTRLRVLGWGMGERFRIGPHRMEAWLLPGLSLDPPKGWLREKDVWVGPGGLEGVASLCSFFEENRRPGEPLQV</sequence>
<evidence type="ECO:0000313" key="12">
    <source>
        <dbReference type="EMBL" id="EFQ23711.1"/>
    </source>
</evidence>
<dbReference type="InterPro" id="IPR027417">
    <property type="entry name" value="P-loop_NTPase"/>
</dbReference>
<evidence type="ECO:0000256" key="6">
    <source>
        <dbReference type="ARBA" id="ARBA00022840"/>
    </source>
</evidence>
<dbReference type="CDD" id="cd17991">
    <property type="entry name" value="DEXHc_TRCF"/>
    <property type="match status" value="1"/>
</dbReference>
<feature type="domain" description="Helicase C-terminal" evidence="11">
    <location>
        <begin position="711"/>
        <end position="865"/>
    </location>
</feature>
<keyword evidence="7 9" id="KW-0238">DNA-binding</keyword>
<protein>
    <recommendedName>
        <fullName evidence="9">Transcription-repair-coupling factor</fullName>
        <shortName evidence="9">TRCF</shortName>
        <ecNumber evidence="9">3.6.4.-</ecNumber>
    </recommendedName>
</protein>
<keyword evidence="6 9" id="KW-0067">ATP-binding</keyword>
<dbReference type="InterPro" id="IPR004576">
    <property type="entry name" value="Mfd"/>
</dbReference>
<dbReference type="Gene3D" id="3.40.50.300">
    <property type="entry name" value="P-loop containing nucleotide triphosphate hydrolases"/>
    <property type="match status" value="2"/>
</dbReference>
<dbReference type="EMBL" id="CM001022">
    <property type="protein sequence ID" value="EFQ23711.1"/>
    <property type="molecule type" value="Genomic_DNA"/>
</dbReference>
<evidence type="ECO:0000256" key="3">
    <source>
        <dbReference type="ARBA" id="ARBA00022763"/>
    </source>
</evidence>
<evidence type="ECO:0000259" key="10">
    <source>
        <dbReference type="PROSITE" id="PS51192"/>
    </source>
</evidence>
<dbReference type="Gene3D" id="3.90.1150.50">
    <property type="entry name" value="Transcription-repair-coupling factor, D7 domain"/>
    <property type="match status" value="1"/>
</dbReference>
<gene>
    <name evidence="9" type="primary">mfd</name>
    <name evidence="12" type="ORF">Apau_1287</name>
</gene>
<dbReference type="InterPro" id="IPR011545">
    <property type="entry name" value="DEAD/DEAH_box_helicase_dom"/>
</dbReference>
<dbReference type="GO" id="GO:0016787">
    <property type="term" value="F:hydrolase activity"/>
    <property type="evidence" value="ECO:0007669"/>
    <property type="project" value="UniProtKB-KW"/>
</dbReference>
<comment type="similarity">
    <text evidence="9">In the C-terminal section; belongs to the helicase family. RecG subfamily.</text>
</comment>
<evidence type="ECO:0000256" key="1">
    <source>
        <dbReference type="ARBA" id="ARBA00022490"/>
    </source>
</evidence>
<keyword evidence="1 9" id="KW-0963">Cytoplasm</keyword>
<evidence type="ECO:0000256" key="4">
    <source>
        <dbReference type="ARBA" id="ARBA00022801"/>
    </source>
</evidence>
<dbReference type="InterPro" id="IPR041471">
    <property type="entry name" value="UvrB_inter"/>
</dbReference>
<dbReference type="GO" id="GO:0006355">
    <property type="term" value="P:regulation of DNA-templated transcription"/>
    <property type="evidence" value="ECO:0007669"/>
    <property type="project" value="UniProtKB-UniRule"/>
</dbReference>
<dbReference type="InterPro" id="IPR003711">
    <property type="entry name" value="CarD-like/TRCF_RID"/>
</dbReference>